<evidence type="ECO:0000256" key="1">
    <source>
        <dbReference type="SAM" id="Coils"/>
    </source>
</evidence>
<dbReference type="Proteomes" id="UP001054126">
    <property type="component" value="Chromosome 14"/>
</dbReference>
<protein>
    <submittedName>
        <fullName evidence="2">Uncharacterized protein</fullName>
    </submittedName>
</protein>
<evidence type="ECO:0000313" key="3">
    <source>
        <dbReference type="Proteomes" id="UP001054126"/>
    </source>
</evidence>
<organism evidence="2 3">
    <name type="scientific">Plasmodium yoelii yoelii</name>
    <dbReference type="NCBI Taxonomy" id="73239"/>
    <lineage>
        <taxon>Eukaryota</taxon>
        <taxon>Sar</taxon>
        <taxon>Alveolata</taxon>
        <taxon>Apicomplexa</taxon>
        <taxon>Aconoidasida</taxon>
        <taxon>Haemosporida</taxon>
        <taxon>Plasmodiidae</taxon>
        <taxon>Plasmodium</taxon>
        <taxon>Plasmodium (Vinckeia)</taxon>
    </lineage>
</organism>
<feature type="coiled-coil region" evidence="1">
    <location>
        <begin position="103"/>
        <end position="196"/>
    </location>
</feature>
<gene>
    <name evidence="2" type="ORF">Py17XNL_001401218</name>
</gene>
<proteinExistence type="predicted"/>
<keyword evidence="1" id="KW-0175">Coiled coil</keyword>
<evidence type="ECO:0000313" key="2">
    <source>
        <dbReference type="EMBL" id="WBY60975.1"/>
    </source>
</evidence>
<dbReference type="AlphaFoldDB" id="A0AAF0B8Z8"/>
<name>A0AAF0B8Z8_PLAYO</name>
<dbReference type="EMBL" id="CP115538">
    <property type="protein sequence ID" value="WBY60975.1"/>
    <property type="molecule type" value="Genomic_DNA"/>
</dbReference>
<reference evidence="2" key="1">
    <citation type="submission" date="2023-01" db="EMBL/GenBank/DDBJ databases">
        <title>Long-Read Genome Assembly and Gene Model Annotations for the Rodent Malaria Parasite Plasmodium yoelii 17XNL.</title>
        <authorList>
            <person name="Mitchell G.J."/>
            <person name="Sebastian A."/>
            <person name="Albert I."/>
            <person name="Lindner S.E."/>
        </authorList>
    </citation>
    <scope>NUCLEOTIDE SEQUENCE</scope>
    <source>
        <strain evidence="2">17XNL clone 1.1</strain>
    </source>
</reference>
<sequence>MFIKMNSENSINYLNNIYIEFNLFNNFLKDLEQKVDNTNGDLNYVSVYDNCIEEIYNTHNEYYTWSNIEKNIDGKFMEYFCENVIINIKRFLRTNFICIDEDLKNIKSRNKKLIDKLKGLMENIENQENYIYELEKSIKMEKDKNRNASNLIGKINNLVQDNEQLKNKNEHLEMFLRKQQEENNKTKIELKKMILLDKKYKKNIDIIDDIDKQHNISSTNFKNNTSTLFHQKERKTIQNKPNYIFSFKKKSNYNRCNYLHTLEKNVMFQNNDIQLSQHNNIYFKKRERKKKYMHIINRNNSILSDIKKDKKKKNYREKIYSQYYQNIYSTFDLKNNKATINDYEEYMDAYKTKYHFSDYYNFLKRKKDKIKQCESNLTEINTYNSIDWNSSISDNTTNAANTKKYIMDTHKNINSSTEHSESSYNKNYYMLRDKDCINKNINENLQKEYNYKNENKGLNYFSETYNPYIYKRTLMSFPNKKLLFDIRKKLRINQTHLINSRIKKILHNMIKKKKKKKIKTLLYLQKGDTPINTSSESNQLFAIHTMTIEDFRCTINNFYECIKKDIKIIIENDAKLNLDPFSNYFKRIIKDIHDEKNILKKKKIDKITRKYLRRIDSYRLREKDFFYSIPNTENKNNKKANLSYNKYSSFDLRSILKNNYEEQNFSSDNDEPFSFSFYTKRHKRMVDKLKDLKNNISFFKFYDLIDFPNKQ</sequence>
<accession>A0AAF0B8Z8</accession>